<dbReference type="EMBL" id="OZ020110">
    <property type="protein sequence ID" value="CAK9262918.1"/>
    <property type="molecule type" value="Genomic_DNA"/>
</dbReference>
<reference evidence="1" key="1">
    <citation type="submission" date="2024-02" db="EMBL/GenBank/DDBJ databases">
        <authorList>
            <consortium name="ELIXIR-Norway"/>
            <consortium name="Elixir Norway"/>
        </authorList>
    </citation>
    <scope>NUCLEOTIDE SEQUENCE</scope>
</reference>
<sequence>MSQEKEGATEIGGKIRQNHEDQPTKLFVVNGIVRMCVPRGKGFFAVVVVDLSSAPMLAQRGHLKRLEADEGEERGVAARVTTP</sequence>
<name>A0ABP0WAP6_9BRYO</name>
<proteinExistence type="predicted"/>
<keyword evidence="2" id="KW-1185">Reference proteome</keyword>
<accession>A0ABP0WAP6</accession>
<protein>
    <submittedName>
        <fullName evidence="1">Uncharacterized protein</fullName>
    </submittedName>
</protein>
<evidence type="ECO:0000313" key="1">
    <source>
        <dbReference type="EMBL" id="CAK9262918.1"/>
    </source>
</evidence>
<evidence type="ECO:0000313" key="2">
    <source>
        <dbReference type="Proteomes" id="UP001497444"/>
    </source>
</evidence>
<organism evidence="1 2">
    <name type="scientific">Sphagnum jensenii</name>
    <dbReference type="NCBI Taxonomy" id="128206"/>
    <lineage>
        <taxon>Eukaryota</taxon>
        <taxon>Viridiplantae</taxon>
        <taxon>Streptophyta</taxon>
        <taxon>Embryophyta</taxon>
        <taxon>Bryophyta</taxon>
        <taxon>Sphagnophytina</taxon>
        <taxon>Sphagnopsida</taxon>
        <taxon>Sphagnales</taxon>
        <taxon>Sphagnaceae</taxon>
        <taxon>Sphagnum</taxon>
    </lineage>
</organism>
<gene>
    <name evidence="1" type="ORF">CSSPJE1EN1_LOCUS8396</name>
</gene>
<dbReference type="Proteomes" id="UP001497444">
    <property type="component" value="Chromosome 15"/>
</dbReference>